<dbReference type="Gramene" id="Ma08_t07320.1">
    <property type="protein sequence ID" value="Ma08_p07320.1"/>
    <property type="gene ID" value="Ma08_g07320"/>
</dbReference>
<dbReference type="KEGG" id="mus:103993595"/>
<evidence type="ECO:0000313" key="7">
    <source>
        <dbReference type="EnsemblPlants" id="Ma08_p07320.1"/>
    </source>
</evidence>
<evidence type="ECO:0000256" key="4">
    <source>
        <dbReference type="SAM" id="MobiDB-lite"/>
    </source>
</evidence>
<feature type="domain" description="B box-type" evidence="5">
    <location>
        <begin position="1"/>
        <end position="47"/>
    </location>
</feature>
<reference evidence="6" key="1">
    <citation type="submission" date="2021-03" db="EMBL/GenBank/DDBJ databases">
        <authorList>
            <consortium name="Genoscope - CEA"/>
            <person name="William W."/>
        </authorList>
    </citation>
    <scope>NUCLEOTIDE SEQUENCE</scope>
    <source>
        <strain evidence="6">Doubled-haploid Pahang</strain>
    </source>
</reference>
<dbReference type="InParanoid" id="A0A804K3W9"/>
<dbReference type="InterPro" id="IPR000315">
    <property type="entry name" value="Znf_B-box"/>
</dbReference>
<sequence>MGVKQCELCDRPARMHCESDQASLCWECDAKVHGANFLVARHSRCLLCQSCQSPTPWRAEGARPGYAASTCERCAVGCATEGRKDGGADGGPGGVGVAEEDEGEMGGEEADEDEDEEAEEPEDDGVDEEGENQVVPWSMTPPPVSSSSSSEEEQEAGRRERGGGFLKRTRVNVNLPLSQEDVACSSSQPSYMTSDDATSRDRKRPNPLRADTSTSALGDVRFHGNQGGLTSSHPGIAEQSKKQQG</sequence>
<dbReference type="PANTHER" id="PTHR31717:SF60">
    <property type="entry name" value="B-BOX TYPE ZINC FINGER FAMILY PROTEIN"/>
    <property type="match status" value="1"/>
</dbReference>
<evidence type="ECO:0000256" key="1">
    <source>
        <dbReference type="ARBA" id="ARBA00022723"/>
    </source>
</evidence>
<feature type="region of interest" description="Disordered" evidence="4">
    <location>
        <begin position="82"/>
        <end position="245"/>
    </location>
</feature>
<dbReference type="OrthoDB" id="153872at2759"/>
<dbReference type="Proteomes" id="UP000012960">
    <property type="component" value="Unplaced"/>
</dbReference>
<protein>
    <submittedName>
        <fullName evidence="6">(wild Malaysian banana) hypothetical protein</fullName>
    </submittedName>
</protein>
<dbReference type="PANTHER" id="PTHR31717">
    <property type="entry name" value="ZINC FINGER PROTEIN CONSTANS-LIKE 10"/>
    <property type="match status" value="1"/>
</dbReference>
<proteinExistence type="predicted"/>
<name>A0A804K3W9_MUSAM</name>
<gene>
    <name evidence="6" type="ORF">GSMUA_340920.1</name>
</gene>
<feature type="compositionally biased region" description="Polar residues" evidence="4">
    <location>
        <begin position="184"/>
        <end position="196"/>
    </location>
</feature>
<keyword evidence="8" id="KW-1185">Reference proteome</keyword>
<organism evidence="7 8">
    <name type="scientific">Musa acuminata subsp. malaccensis</name>
    <name type="common">Wild banana</name>
    <name type="synonym">Musa malaccensis</name>
    <dbReference type="NCBI Taxonomy" id="214687"/>
    <lineage>
        <taxon>Eukaryota</taxon>
        <taxon>Viridiplantae</taxon>
        <taxon>Streptophyta</taxon>
        <taxon>Embryophyta</taxon>
        <taxon>Tracheophyta</taxon>
        <taxon>Spermatophyta</taxon>
        <taxon>Magnoliopsida</taxon>
        <taxon>Liliopsida</taxon>
        <taxon>Zingiberales</taxon>
        <taxon>Musaceae</taxon>
        <taxon>Musa</taxon>
    </lineage>
</organism>
<evidence type="ECO:0000313" key="6">
    <source>
        <dbReference type="EMBL" id="CAG1830838.1"/>
    </source>
</evidence>
<feature type="compositionally biased region" description="Acidic residues" evidence="4">
    <location>
        <begin position="98"/>
        <end position="131"/>
    </location>
</feature>
<dbReference type="OMA" id="GCATEGR"/>
<keyword evidence="3" id="KW-0862">Zinc</keyword>
<keyword evidence="2" id="KW-0863">Zinc-finger</keyword>
<dbReference type="EnsemblPlants" id="Ma08_t07320.1">
    <property type="protein sequence ID" value="Ma08_p07320.1"/>
    <property type="gene ID" value="Ma08_g07320"/>
</dbReference>
<dbReference type="CDD" id="cd19821">
    <property type="entry name" value="Bbox1_BBX-like"/>
    <property type="match status" value="1"/>
</dbReference>
<reference evidence="7" key="2">
    <citation type="submission" date="2021-05" db="UniProtKB">
        <authorList>
            <consortium name="EnsemblPlants"/>
        </authorList>
    </citation>
    <scope>IDENTIFICATION</scope>
    <source>
        <strain evidence="7">subsp. malaccensis</strain>
    </source>
</reference>
<evidence type="ECO:0000313" key="8">
    <source>
        <dbReference type="Proteomes" id="UP000012960"/>
    </source>
</evidence>
<dbReference type="EMBL" id="HG996472">
    <property type="protein sequence ID" value="CAG1830838.1"/>
    <property type="molecule type" value="Genomic_DNA"/>
</dbReference>
<keyword evidence="1" id="KW-0479">Metal-binding</keyword>
<accession>A0A804K3W9</accession>
<dbReference type="GO" id="GO:0008270">
    <property type="term" value="F:zinc ion binding"/>
    <property type="evidence" value="ECO:0007669"/>
    <property type="project" value="UniProtKB-KW"/>
</dbReference>
<dbReference type="SMART" id="SM00336">
    <property type="entry name" value="BBOX"/>
    <property type="match status" value="1"/>
</dbReference>
<evidence type="ECO:0000259" key="5">
    <source>
        <dbReference type="SMART" id="SM00336"/>
    </source>
</evidence>
<dbReference type="AlphaFoldDB" id="A0A804K3W9"/>
<dbReference type="InterPro" id="IPR049808">
    <property type="entry name" value="CONSTANS-like_Bbox1"/>
</dbReference>
<evidence type="ECO:0000256" key="2">
    <source>
        <dbReference type="ARBA" id="ARBA00022771"/>
    </source>
</evidence>
<evidence type="ECO:0000256" key="3">
    <source>
        <dbReference type="ARBA" id="ARBA00022833"/>
    </source>
</evidence>